<dbReference type="EMBL" id="RDSM01000001">
    <property type="protein sequence ID" value="RXH58299.1"/>
    <property type="molecule type" value="Genomic_DNA"/>
</dbReference>
<organism evidence="2 3">
    <name type="scientific">Granulicella sibirica</name>
    <dbReference type="NCBI Taxonomy" id="2479048"/>
    <lineage>
        <taxon>Bacteria</taxon>
        <taxon>Pseudomonadati</taxon>
        <taxon>Acidobacteriota</taxon>
        <taxon>Terriglobia</taxon>
        <taxon>Terriglobales</taxon>
        <taxon>Acidobacteriaceae</taxon>
        <taxon>Granulicella</taxon>
    </lineage>
</organism>
<protein>
    <recommendedName>
        <fullName evidence="1">Glyoxalase/fosfomycin resistance/dioxygenase domain-containing protein</fullName>
    </recommendedName>
</protein>
<dbReference type="Pfam" id="PF00903">
    <property type="entry name" value="Glyoxalase"/>
    <property type="match status" value="1"/>
</dbReference>
<proteinExistence type="predicted"/>
<dbReference type="Gene3D" id="3.10.180.10">
    <property type="entry name" value="2,3-Dihydroxybiphenyl 1,2-Dioxygenase, domain 1"/>
    <property type="match status" value="1"/>
</dbReference>
<accession>A0A4Q0T8D5</accession>
<dbReference type="InterPro" id="IPR029068">
    <property type="entry name" value="Glyas_Bleomycin-R_OHBP_Dase"/>
</dbReference>
<dbReference type="CDD" id="cd06588">
    <property type="entry name" value="PhnB_like"/>
    <property type="match status" value="1"/>
</dbReference>
<dbReference type="PANTHER" id="PTHR33990:SF1">
    <property type="entry name" value="PROTEIN YJDN"/>
    <property type="match status" value="1"/>
</dbReference>
<dbReference type="InterPro" id="IPR028973">
    <property type="entry name" value="PhnB-like"/>
</dbReference>
<dbReference type="AlphaFoldDB" id="A0A4Q0T8D5"/>
<sequence>MEITVHLGFPGTCETAFRFYERCLGGTITTLLTWGESPIAGMVGEDWRGKVCHATLDLGGSLVMGVDTPPLEYERIGGFQMLLKVESVGRAEEVFAALGQGGTVKMALAETFWAERYGIVVDQFGVTWEVQAQVTQNAA</sequence>
<dbReference type="PANTHER" id="PTHR33990">
    <property type="entry name" value="PROTEIN YJDN-RELATED"/>
    <property type="match status" value="1"/>
</dbReference>
<dbReference type="InterPro" id="IPR004360">
    <property type="entry name" value="Glyas_Fos-R_dOase_dom"/>
</dbReference>
<evidence type="ECO:0000313" key="3">
    <source>
        <dbReference type="Proteomes" id="UP000289437"/>
    </source>
</evidence>
<reference evidence="2 3" key="1">
    <citation type="submission" date="2018-11" db="EMBL/GenBank/DDBJ databases">
        <authorList>
            <person name="Mardanov A.V."/>
            <person name="Ravin N.V."/>
            <person name="Dedysh S.N."/>
        </authorList>
    </citation>
    <scope>NUCLEOTIDE SEQUENCE [LARGE SCALE GENOMIC DNA]</scope>
    <source>
        <strain evidence="2 3">AF10</strain>
    </source>
</reference>
<reference evidence="3" key="2">
    <citation type="submission" date="2019-02" db="EMBL/GenBank/DDBJ databases">
        <title>Granulicella sibirica sp. nov., a psychrotolerant acidobacterium isolated from an organic soil layer in forested tundra, West Siberia.</title>
        <authorList>
            <person name="Oshkin I.Y."/>
            <person name="Kulichevskaya I.S."/>
            <person name="Rijpstra W.I.C."/>
            <person name="Sinninghe Damste J.S."/>
            <person name="Rakitin A.L."/>
            <person name="Ravin N.V."/>
            <person name="Dedysh S.N."/>
        </authorList>
    </citation>
    <scope>NUCLEOTIDE SEQUENCE [LARGE SCALE GENOMIC DNA]</scope>
    <source>
        <strain evidence="3">AF10</strain>
    </source>
</reference>
<evidence type="ECO:0000259" key="1">
    <source>
        <dbReference type="Pfam" id="PF00903"/>
    </source>
</evidence>
<dbReference type="OrthoDB" id="9795306at2"/>
<feature type="domain" description="Glyoxalase/fosfomycin resistance/dioxygenase" evidence="1">
    <location>
        <begin position="12"/>
        <end position="130"/>
    </location>
</feature>
<dbReference type="Proteomes" id="UP000289437">
    <property type="component" value="Unassembled WGS sequence"/>
</dbReference>
<dbReference type="SUPFAM" id="SSF54593">
    <property type="entry name" value="Glyoxalase/Bleomycin resistance protein/Dihydroxybiphenyl dioxygenase"/>
    <property type="match status" value="1"/>
</dbReference>
<keyword evidence="3" id="KW-1185">Reference proteome</keyword>
<name>A0A4Q0T8D5_9BACT</name>
<evidence type="ECO:0000313" key="2">
    <source>
        <dbReference type="EMBL" id="RXH58299.1"/>
    </source>
</evidence>
<dbReference type="RefSeq" id="WP_128912319.1">
    <property type="nucleotide sequence ID" value="NZ_RDSM01000001.1"/>
</dbReference>
<comment type="caution">
    <text evidence="2">The sequence shown here is derived from an EMBL/GenBank/DDBJ whole genome shotgun (WGS) entry which is preliminary data.</text>
</comment>
<gene>
    <name evidence="2" type="ORF">GRAN_1609</name>
</gene>